<keyword evidence="5 8" id="KW-0560">Oxidoreductase</keyword>
<evidence type="ECO:0000256" key="3">
    <source>
        <dbReference type="ARBA" id="ARBA00022617"/>
    </source>
</evidence>
<dbReference type="InterPro" id="IPR036396">
    <property type="entry name" value="Cyt_P450_sf"/>
</dbReference>
<feature type="region of interest" description="Disordered" evidence="9">
    <location>
        <begin position="271"/>
        <end position="337"/>
    </location>
</feature>
<evidence type="ECO:0000256" key="2">
    <source>
        <dbReference type="ARBA" id="ARBA00010617"/>
    </source>
</evidence>
<keyword evidence="6 8" id="KW-0408">Iron</keyword>
<dbReference type="PROSITE" id="PS00086">
    <property type="entry name" value="CYTOCHROME_P450"/>
    <property type="match status" value="1"/>
</dbReference>
<evidence type="ECO:0000256" key="9">
    <source>
        <dbReference type="SAM" id="MobiDB-lite"/>
    </source>
</evidence>
<evidence type="ECO:0000256" key="4">
    <source>
        <dbReference type="ARBA" id="ARBA00022723"/>
    </source>
</evidence>
<dbReference type="Pfam" id="PF00067">
    <property type="entry name" value="p450"/>
    <property type="match status" value="2"/>
</dbReference>
<protein>
    <submittedName>
        <fullName evidence="10">Uncharacterized protein</fullName>
    </submittedName>
</protein>
<dbReference type="Gene3D" id="1.10.630.10">
    <property type="entry name" value="Cytochrome P450"/>
    <property type="match status" value="2"/>
</dbReference>
<dbReference type="PANTHER" id="PTHR24291">
    <property type="entry name" value="CYTOCHROME P450 FAMILY 4"/>
    <property type="match status" value="1"/>
</dbReference>
<keyword evidence="4 8" id="KW-0479">Metal-binding</keyword>
<dbReference type="InterPro" id="IPR002401">
    <property type="entry name" value="Cyt_P450_E_grp-I"/>
</dbReference>
<dbReference type="PRINTS" id="PR00463">
    <property type="entry name" value="EP450I"/>
</dbReference>
<reference evidence="10 11" key="1">
    <citation type="submission" date="2023-02" db="EMBL/GenBank/DDBJ databases">
        <title>LHISI_Scaffold_Assembly.</title>
        <authorList>
            <person name="Stuart O.P."/>
            <person name="Cleave R."/>
            <person name="Magrath M.J.L."/>
            <person name="Mikheyev A.S."/>
        </authorList>
    </citation>
    <scope>NUCLEOTIDE SEQUENCE [LARGE SCALE GENOMIC DNA]</scope>
    <source>
        <strain evidence="10">Daus_M_001</strain>
        <tissue evidence="10">Leg muscle</tissue>
    </source>
</reference>
<evidence type="ECO:0000256" key="8">
    <source>
        <dbReference type="RuleBase" id="RU000461"/>
    </source>
</evidence>
<comment type="caution">
    <text evidence="10">The sequence shown here is derived from an EMBL/GenBank/DDBJ whole genome shotgun (WGS) entry which is preliminary data.</text>
</comment>
<sequence length="527" mass="59638">MDSLCKLHSSCCQTTCDKTLDLMAALYTITVCDVKIIWIGGAAVAERLARSPLIKAIRVESPAVSPDLRMWESCWTMPLVSGSSRVSPVSPAPSFRCCSILTSIALIGSEDLACEQQMYKCPVYFVAIGSTWRLHRKLLQPSFSQSVLEQFIPAFHDGSSRLVKRFQGKAGPLNVTSHMNEVILEILNDSILGVQADDTEHTKADENSPFRKPHYNGCVAHVLSAKVLVPHRISHPWLMVDWIYKKTEAYKHEDNHRKSLSEFAREVIRKRKAERESNDKANNNPRDVDEGETRRTWNSAGMQGRGEAGNPREKHADQRHRPARFPTCENPRVIQPGIKPGFQKTRFSLLDRMLDISYNNQTSMKKPSLTKCARLCLRSVSRFMRQGQESVATAMSFCVFLLAQHEDVQRKVHEEVQAVLGGSERVPTLHDLRHMRYLEQCVKEALRLYPSIPILGRKLSDDVHIGKYTLPADCGILICPYATHRIAEIFPDPEKFDPDRFLPENVQKMHPYAYTAFSAGPRNCIGK</sequence>
<dbReference type="PRINTS" id="PR00385">
    <property type="entry name" value="P450"/>
</dbReference>
<dbReference type="EMBL" id="JARBHB010000001">
    <property type="protein sequence ID" value="KAJ8897170.1"/>
    <property type="molecule type" value="Genomic_DNA"/>
</dbReference>
<keyword evidence="11" id="KW-1185">Reference proteome</keyword>
<evidence type="ECO:0000256" key="6">
    <source>
        <dbReference type="ARBA" id="ARBA00023004"/>
    </source>
</evidence>
<evidence type="ECO:0000313" key="11">
    <source>
        <dbReference type="Proteomes" id="UP001159363"/>
    </source>
</evidence>
<proteinExistence type="inferred from homology"/>
<dbReference type="SUPFAM" id="SSF48264">
    <property type="entry name" value="Cytochrome P450"/>
    <property type="match status" value="1"/>
</dbReference>
<dbReference type="PANTHER" id="PTHR24291:SF177">
    <property type="entry name" value="CYTOCHROME P450 4AA1-RELATED"/>
    <property type="match status" value="1"/>
</dbReference>
<accession>A0ABQ9IKD4</accession>
<comment type="cofactor">
    <cofactor evidence="1">
        <name>heme</name>
        <dbReference type="ChEBI" id="CHEBI:30413"/>
    </cofactor>
</comment>
<dbReference type="InterPro" id="IPR050196">
    <property type="entry name" value="Cytochrome_P450_Monoox"/>
</dbReference>
<organism evidence="10 11">
    <name type="scientific">Dryococelus australis</name>
    <dbReference type="NCBI Taxonomy" id="614101"/>
    <lineage>
        <taxon>Eukaryota</taxon>
        <taxon>Metazoa</taxon>
        <taxon>Ecdysozoa</taxon>
        <taxon>Arthropoda</taxon>
        <taxon>Hexapoda</taxon>
        <taxon>Insecta</taxon>
        <taxon>Pterygota</taxon>
        <taxon>Neoptera</taxon>
        <taxon>Polyneoptera</taxon>
        <taxon>Phasmatodea</taxon>
        <taxon>Verophasmatodea</taxon>
        <taxon>Anareolatae</taxon>
        <taxon>Phasmatidae</taxon>
        <taxon>Eurycanthinae</taxon>
        <taxon>Dryococelus</taxon>
    </lineage>
</organism>
<dbReference type="Proteomes" id="UP001159363">
    <property type="component" value="Chromosome 1"/>
</dbReference>
<name>A0ABQ9IKD4_9NEOP</name>
<evidence type="ECO:0000256" key="1">
    <source>
        <dbReference type="ARBA" id="ARBA00001971"/>
    </source>
</evidence>
<evidence type="ECO:0000256" key="5">
    <source>
        <dbReference type="ARBA" id="ARBA00023002"/>
    </source>
</evidence>
<evidence type="ECO:0000313" key="10">
    <source>
        <dbReference type="EMBL" id="KAJ8897170.1"/>
    </source>
</evidence>
<feature type="compositionally biased region" description="Basic and acidic residues" evidence="9">
    <location>
        <begin position="286"/>
        <end position="295"/>
    </location>
</feature>
<gene>
    <name evidence="10" type="ORF">PR048_002516</name>
</gene>
<keyword evidence="3 8" id="KW-0349">Heme</keyword>
<keyword evidence="7 8" id="KW-0503">Monooxygenase</keyword>
<feature type="compositionally biased region" description="Basic and acidic residues" evidence="9">
    <location>
        <begin position="310"/>
        <end position="320"/>
    </location>
</feature>
<comment type="similarity">
    <text evidence="2 8">Belongs to the cytochrome P450 family.</text>
</comment>
<dbReference type="InterPro" id="IPR017972">
    <property type="entry name" value="Cyt_P450_CS"/>
</dbReference>
<dbReference type="InterPro" id="IPR001128">
    <property type="entry name" value="Cyt_P450"/>
</dbReference>
<evidence type="ECO:0000256" key="7">
    <source>
        <dbReference type="ARBA" id="ARBA00023033"/>
    </source>
</evidence>